<accession>A0A5B7SSZ9</accession>
<dbReference type="OrthoDB" id="1444191at2"/>
<dbReference type="Proteomes" id="UP000310017">
    <property type="component" value="Chromosome"/>
</dbReference>
<keyword evidence="1" id="KW-0812">Transmembrane</keyword>
<dbReference type="Gene3D" id="2.60.120.200">
    <property type="match status" value="1"/>
</dbReference>
<keyword evidence="3" id="KW-1185">Reference proteome</keyword>
<reference evidence="2 3" key="1">
    <citation type="submission" date="2019-05" db="EMBL/GenBank/DDBJ databases">
        <title>Genome sequencing of F202Z8.</title>
        <authorList>
            <person name="Kwon Y.M."/>
        </authorList>
    </citation>
    <scope>NUCLEOTIDE SEQUENCE [LARGE SCALE GENOMIC DNA]</scope>
    <source>
        <strain evidence="2 3">F202Z8</strain>
    </source>
</reference>
<name>A0A5B7SSZ9_9FLAO</name>
<feature type="transmembrane region" description="Helical" evidence="1">
    <location>
        <begin position="20"/>
        <end position="40"/>
    </location>
</feature>
<evidence type="ECO:0000313" key="2">
    <source>
        <dbReference type="EMBL" id="QCX01657.1"/>
    </source>
</evidence>
<organism evidence="2 3">
    <name type="scientific">Aggregatimonas sangjinii</name>
    <dbReference type="NCBI Taxonomy" id="2583587"/>
    <lineage>
        <taxon>Bacteria</taxon>
        <taxon>Pseudomonadati</taxon>
        <taxon>Bacteroidota</taxon>
        <taxon>Flavobacteriia</taxon>
        <taxon>Flavobacteriales</taxon>
        <taxon>Flavobacteriaceae</taxon>
        <taxon>Aggregatimonas</taxon>
    </lineage>
</organism>
<keyword evidence="1" id="KW-1133">Transmembrane helix</keyword>
<gene>
    <name evidence="2" type="ORF">FGM00_16630</name>
</gene>
<dbReference type="KEGG" id="asag:FGM00_16630"/>
<keyword evidence="1" id="KW-0472">Membrane</keyword>
<dbReference type="InterPro" id="IPR025975">
    <property type="entry name" value="Polysacc_lyase"/>
</dbReference>
<evidence type="ECO:0000256" key="1">
    <source>
        <dbReference type="SAM" id="Phobius"/>
    </source>
</evidence>
<sequence length="330" mass="36793">MLSVQFVKMKLPKSIAKNSIGIILSMLLIVLIYGVVGTPLPHGEIAYTSGIVDSVGCRTSGGLANDSGLKVWCWSDVNIPEYTGQQGVAFSDGQLKVDSECDERQVTIVNGQLVFSLDPSSPPPGKWCAKNFNMRAEIRTVPWHVNHKKGTEEWFGWSYTFGSDYIIDKETPWLFFQVHPGIQNVAPQMALWVIKKNQFNGHEAGEIYVVNTANNTEYQPTGIIPEAGETLNIVIHAVWDDAANGLLQIWLNGVSVYDRQVATVFDKYPWGGNAKWGIYKWRWANADDVKKSRQKGVTKLQTSMGPLRMITRTPDHPAYGKNAYSTVMPQ</sequence>
<dbReference type="AlphaFoldDB" id="A0A5B7SSZ9"/>
<evidence type="ECO:0000313" key="3">
    <source>
        <dbReference type="Proteomes" id="UP000310017"/>
    </source>
</evidence>
<protein>
    <recommendedName>
        <fullName evidence="4">Polysaccharide lyase-like protein</fullName>
    </recommendedName>
</protein>
<evidence type="ECO:0008006" key="4">
    <source>
        <dbReference type="Google" id="ProtNLM"/>
    </source>
</evidence>
<proteinExistence type="predicted"/>
<dbReference type="Pfam" id="PF14099">
    <property type="entry name" value="Polysacc_lyase"/>
    <property type="match status" value="1"/>
</dbReference>
<dbReference type="EMBL" id="CP040710">
    <property type="protein sequence ID" value="QCX01657.1"/>
    <property type="molecule type" value="Genomic_DNA"/>
</dbReference>